<feature type="transmembrane region" description="Helical" evidence="6">
    <location>
        <begin position="99"/>
        <end position="118"/>
    </location>
</feature>
<gene>
    <name evidence="8" type="ORF">A2V97_01495</name>
</gene>
<evidence type="ECO:0000256" key="1">
    <source>
        <dbReference type="ARBA" id="ARBA00004141"/>
    </source>
</evidence>
<evidence type="ECO:0000256" key="5">
    <source>
        <dbReference type="PROSITE-ProRule" id="PRU00339"/>
    </source>
</evidence>
<feature type="transmembrane region" description="Helical" evidence="6">
    <location>
        <begin position="195"/>
        <end position="211"/>
    </location>
</feature>
<dbReference type="STRING" id="1802485.A2V97_01495"/>
<evidence type="ECO:0000256" key="4">
    <source>
        <dbReference type="ARBA" id="ARBA00023136"/>
    </source>
</evidence>
<keyword evidence="4 6" id="KW-0472">Membrane</keyword>
<comment type="caution">
    <text evidence="8">The sequence shown here is derived from an EMBL/GenBank/DDBJ whole genome shotgun (WGS) entry which is preliminary data.</text>
</comment>
<feature type="transmembrane region" description="Helical" evidence="6">
    <location>
        <begin position="217"/>
        <end position="234"/>
    </location>
</feature>
<feature type="transmembrane region" description="Helical" evidence="6">
    <location>
        <begin position="7"/>
        <end position="25"/>
    </location>
</feature>
<dbReference type="InterPro" id="IPR011990">
    <property type="entry name" value="TPR-like_helical_dom_sf"/>
</dbReference>
<proteinExistence type="predicted"/>
<dbReference type="AlphaFoldDB" id="A0A1F7XJT9"/>
<protein>
    <recommendedName>
        <fullName evidence="7">O-antigen ligase-related domain-containing protein</fullName>
    </recommendedName>
</protein>
<feature type="domain" description="O-antigen ligase-related" evidence="7">
    <location>
        <begin position="201"/>
        <end position="366"/>
    </location>
</feature>
<organism evidence="8 9">
    <name type="scientific">Candidatus Woesebacteria bacterium RBG_16_42_24</name>
    <dbReference type="NCBI Taxonomy" id="1802485"/>
    <lineage>
        <taxon>Bacteria</taxon>
        <taxon>Candidatus Woeseibacteriota</taxon>
    </lineage>
</organism>
<dbReference type="PANTHER" id="PTHR37422:SF13">
    <property type="entry name" value="LIPOPOLYSACCHARIDE BIOSYNTHESIS PROTEIN PA4999-RELATED"/>
    <property type="match status" value="1"/>
</dbReference>
<feature type="transmembrane region" description="Helical" evidence="6">
    <location>
        <begin position="70"/>
        <end position="87"/>
    </location>
</feature>
<evidence type="ECO:0000256" key="2">
    <source>
        <dbReference type="ARBA" id="ARBA00022692"/>
    </source>
</evidence>
<dbReference type="Pfam" id="PF13181">
    <property type="entry name" value="TPR_8"/>
    <property type="match status" value="1"/>
</dbReference>
<evidence type="ECO:0000313" key="8">
    <source>
        <dbReference type="EMBL" id="OGM15286.1"/>
    </source>
</evidence>
<dbReference type="Pfam" id="PF04932">
    <property type="entry name" value="Wzy_C"/>
    <property type="match status" value="1"/>
</dbReference>
<accession>A0A1F7XJT9</accession>
<comment type="subcellular location">
    <subcellularLocation>
        <location evidence="1">Membrane</location>
        <topology evidence="1">Multi-pass membrane protein</topology>
    </subcellularLocation>
</comment>
<dbReference type="Gene3D" id="1.25.40.10">
    <property type="entry name" value="Tetratricopeptide repeat domain"/>
    <property type="match status" value="2"/>
</dbReference>
<feature type="repeat" description="TPR" evidence="5">
    <location>
        <begin position="585"/>
        <end position="618"/>
    </location>
</feature>
<feature type="transmembrane region" description="Helical" evidence="6">
    <location>
        <begin position="438"/>
        <end position="463"/>
    </location>
</feature>
<dbReference type="SUPFAM" id="SSF48452">
    <property type="entry name" value="TPR-like"/>
    <property type="match status" value="1"/>
</dbReference>
<evidence type="ECO:0000256" key="6">
    <source>
        <dbReference type="SAM" id="Phobius"/>
    </source>
</evidence>
<evidence type="ECO:0000313" key="9">
    <source>
        <dbReference type="Proteomes" id="UP000177382"/>
    </source>
</evidence>
<feature type="transmembrane region" description="Helical" evidence="6">
    <location>
        <begin position="350"/>
        <end position="377"/>
    </location>
</feature>
<feature type="transmembrane region" description="Helical" evidence="6">
    <location>
        <begin position="130"/>
        <end position="150"/>
    </location>
</feature>
<dbReference type="EMBL" id="MGFX01000006">
    <property type="protein sequence ID" value="OGM15286.1"/>
    <property type="molecule type" value="Genomic_DNA"/>
</dbReference>
<dbReference type="InterPro" id="IPR019734">
    <property type="entry name" value="TPR_rpt"/>
</dbReference>
<feature type="transmembrane region" description="Helical" evidence="6">
    <location>
        <begin position="170"/>
        <end position="188"/>
    </location>
</feature>
<dbReference type="PROSITE" id="PS50005">
    <property type="entry name" value="TPR"/>
    <property type="match status" value="1"/>
</dbReference>
<dbReference type="PANTHER" id="PTHR37422">
    <property type="entry name" value="TEICHURONIC ACID BIOSYNTHESIS PROTEIN TUAE"/>
    <property type="match status" value="1"/>
</dbReference>
<reference evidence="8 9" key="1">
    <citation type="journal article" date="2016" name="Nat. Commun.">
        <title>Thousands of microbial genomes shed light on interconnected biogeochemical processes in an aquifer system.</title>
        <authorList>
            <person name="Anantharaman K."/>
            <person name="Brown C.T."/>
            <person name="Hug L.A."/>
            <person name="Sharon I."/>
            <person name="Castelle C.J."/>
            <person name="Probst A.J."/>
            <person name="Thomas B.C."/>
            <person name="Singh A."/>
            <person name="Wilkins M.J."/>
            <person name="Karaoz U."/>
            <person name="Brodie E.L."/>
            <person name="Williams K.H."/>
            <person name="Hubbard S.S."/>
            <person name="Banfield J.F."/>
        </authorList>
    </citation>
    <scope>NUCLEOTIDE SEQUENCE [LARGE SCALE GENOMIC DNA]</scope>
</reference>
<dbReference type="Proteomes" id="UP000177382">
    <property type="component" value="Unassembled WGS sequence"/>
</dbReference>
<name>A0A1F7XJT9_9BACT</name>
<keyword evidence="3 6" id="KW-1133">Transmembrane helix</keyword>
<feature type="transmembrane region" description="Helical" evidence="6">
    <location>
        <begin position="37"/>
        <end position="58"/>
    </location>
</feature>
<keyword evidence="2 6" id="KW-0812">Transmembrane</keyword>
<feature type="transmembrane region" description="Helical" evidence="6">
    <location>
        <begin position="389"/>
        <end position="418"/>
    </location>
</feature>
<dbReference type="SMART" id="SM00028">
    <property type="entry name" value="TPR"/>
    <property type="match status" value="3"/>
</dbReference>
<dbReference type="InterPro" id="IPR051533">
    <property type="entry name" value="WaaL-like"/>
</dbReference>
<sequence>MKKILQNGIPTLFNLLFFFTPLIFFPKTSELFEFNKIIFIYLITALVTFFWLTRIIYVRKVIFRRTMLDLPLLIFLGSQFLSFLVSIDRHTSLLGYYGRFNGGLVSLLAYCLLYWAFVSNMNAKSTRKSLYFLFAGAFLVCLYGVLQHFGVDKNLWVQDVQNRVFSTLGQPNWLATFLIALIPLTLAFSLKTKRLVWWGLSIIFFIVLLYTKSRSGILGFAISFLIFWVGLKLFGERTPRSLLKKFLLITSSLLLISFIIGTPWTPSLENLLTKSLPSSKEEIIPPDPGGTESGEIRKIVWNGAIEIWKHYPYFGSGVETFAYSFYEFRPKELNKVSEWDFLFNKAHNEYLNYAATTGTVGLLAYFTLIVFSVLLIFKSHNPLKYALGAGYGGILVANFFGFATTTTSLLFFFFPAIAVGLGQEGEKVKEYKKQNVSAFQMVGLTIISLFAISLFYSISKYWYADFLFAKGKMLGDEKNFSEAKGAMTQAISLSPKEAIYLNELAQLISFEALALNEEGNKNEAKKLSQEAIKFSQDAVKLAPRNLLLVRGLTSVLIRLSIFDPIYMHDAKDTMLLEAKYSPTDAKLYYNLGLAYARIGQTSDAVLALEKTVELKDNYRDARFALALLYVNTGRKLDAERELRYILEQIDPDDALTQQELHEITEK</sequence>
<feature type="transmembrane region" description="Helical" evidence="6">
    <location>
        <begin position="246"/>
        <end position="264"/>
    </location>
</feature>
<keyword evidence="5" id="KW-0802">TPR repeat</keyword>
<dbReference type="InterPro" id="IPR007016">
    <property type="entry name" value="O-antigen_ligase-rel_domated"/>
</dbReference>
<dbReference type="GO" id="GO:0016020">
    <property type="term" value="C:membrane"/>
    <property type="evidence" value="ECO:0007669"/>
    <property type="project" value="UniProtKB-SubCell"/>
</dbReference>
<evidence type="ECO:0000256" key="3">
    <source>
        <dbReference type="ARBA" id="ARBA00022989"/>
    </source>
</evidence>
<evidence type="ECO:0000259" key="7">
    <source>
        <dbReference type="Pfam" id="PF04932"/>
    </source>
</evidence>